<reference evidence="1 2" key="1">
    <citation type="submission" date="2021-06" db="EMBL/GenBank/DDBJ databases">
        <authorList>
            <person name="Sun Q."/>
            <person name="Li D."/>
        </authorList>
    </citation>
    <scope>NUCLEOTIDE SEQUENCE [LARGE SCALE GENOMIC DNA]</scope>
    <source>
        <strain evidence="1 2">MSJ-1</strain>
    </source>
</reference>
<gene>
    <name evidence="1" type="ORF">KQI68_06800</name>
</gene>
<evidence type="ECO:0000313" key="2">
    <source>
        <dbReference type="Proteomes" id="UP000783742"/>
    </source>
</evidence>
<protein>
    <submittedName>
        <fullName evidence="1">Uncharacterized protein</fullName>
    </submittedName>
</protein>
<dbReference type="Proteomes" id="UP000783742">
    <property type="component" value="Unassembled WGS sequence"/>
</dbReference>
<organism evidence="1 2">
    <name type="scientific">Peptoniphilus ovalis</name>
    <dbReference type="NCBI Taxonomy" id="2841503"/>
    <lineage>
        <taxon>Bacteria</taxon>
        <taxon>Bacillati</taxon>
        <taxon>Bacillota</taxon>
        <taxon>Tissierellia</taxon>
        <taxon>Tissierellales</taxon>
        <taxon>Peptoniphilaceae</taxon>
        <taxon>Peptoniphilus</taxon>
    </lineage>
</organism>
<accession>A0ABS6FH95</accession>
<comment type="caution">
    <text evidence="1">The sequence shown here is derived from an EMBL/GenBank/DDBJ whole genome shotgun (WGS) entry which is preliminary data.</text>
</comment>
<evidence type="ECO:0000313" key="1">
    <source>
        <dbReference type="EMBL" id="MBU5669547.1"/>
    </source>
</evidence>
<proteinExistence type="predicted"/>
<keyword evidence="2" id="KW-1185">Reference proteome</keyword>
<dbReference type="EMBL" id="JAHLQO010000004">
    <property type="protein sequence ID" value="MBU5669547.1"/>
    <property type="molecule type" value="Genomic_DNA"/>
</dbReference>
<dbReference type="RefSeq" id="WP_216549383.1">
    <property type="nucleotide sequence ID" value="NZ_JAHLQO010000004.1"/>
</dbReference>
<name>A0ABS6FH95_9FIRM</name>
<sequence length="99" mass="11685">MKKKKVKKVATYNYTYEQIENLKNQAYHQGFKDAIEQASLWSMLAPMMVLRDFFGFGGERLKRFYLALEDMYDSIEKGYLNLKDIAKTLREECKIDLGI</sequence>